<reference evidence="5" key="1">
    <citation type="submission" date="2016-06" db="EMBL/GenBank/DDBJ databases">
        <authorList>
            <person name="de Vries S.P.W."/>
            <person name="Hadjirin N.F."/>
            <person name="Lay E.M."/>
            <person name="Zadoks R.N."/>
            <person name="Peacock S.J."/>
            <person name="Parkhill J."/>
            <person name="Grant A.J."/>
            <person name="Mcdougall S."/>
            <person name="Holmes M.A."/>
        </authorList>
    </citation>
    <scope>NUCLEOTIDE SEQUENCE [LARGE SCALE GENOMIC DNA]</scope>
    <source>
        <strain evidence="5">NZ1587</strain>
    </source>
</reference>
<dbReference type="InterPro" id="IPR007921">
    <property type="entry name" value="CHAP_dom"/>
</dbReference>
<dbReference type="InterPro" id="IPR008160">
    <property type="entry name" value="Collagen"/>
</dbReference>
<evidence type="ECO:0000256" key="1">
    <source>
        <dbReference type="ARBA" id="ARBA00010266"/>
    </source>
</evidence>
<dbReference type="SMART" id="SM00047">
    <property type="entry name" value="LYZ2"/>
    <property type="match status" value="1"/>
</dbReference>
<dbReference type="EMBL" id="LZDD01000004">
    <property type="protein sequence ID" value="OJF71157.1"/>
    <property type="molecule type" value="Genomic_DNA"/>
</dbReference>
<dbReference type="GO" id="GO:0030198">
    <property type="term" value="P:extracellular matrix organization"/>
    <property type="evidence" value="ECO:0007669"/>
    <property type="project" value="TreeGrafter"/>
</dbReference>
<evidence type="ECO:0000259" key="3">
    <source>
        <dbReference type="PROSITE" id="PS50911"/>
    </source>
</evidence>
<evidence type="ECO:0000256" key="2">
    <source>
        <dbReference type="SAM" id="MobiDB-lite"/>
    </source>
</evidence>
<organism evidence="4 5">
    <name type="scientific">Streptococcus bovimastitidis</name>
    <dbReference type="NCBI Taxonomy" id="1856638"/>
    <lineage>
        <taxon>Bacteria</taxon>
        <taxon>Bacillati</taxon>
        <taxon>Bacillota</taxon>
        <taxon>Bacilli</taxon>
        <taxon>Lactobacillales</taxon>
        <taxon>Streptococcaceae</taxon>
        <taxon>Streptococcus</taxon>
    </lineage>
</organism>
<comment type="similarity">
    <text evidence="1">Belongs to the glycosyl hydrolase 73 family.</text>
</comment>
<name>A0A1L8MK57_9STRE</name>
<dbReference type="GO" id="GO:0030020">
    <property type="term" value="F:extracellular matrix structural constituent conferring tensile strength"/>
    <property type="evidence" value="ECO:0007669"/>
    <property type="project" value="TreeGrafter"/>
</dbReference>
<dbReference type="GO" id="GO:0031012">
    <property type="term" value="C:extracellular matrix"/>
    <property type="evidence" value="ECO:0007669"/>
    <property type="project" value="TreeGrafter"/>
</dbReference>
<dbReference type="Pfam" id="PF01832">
    <property type="entry name" value="Glucosaminidase"/>
    <property type="match status" value="1"/>
</dbReference>
<sequence>MLLTIHNSKMQKIAFLDNTKEKTLNYYNDLWVEDLTTVTNTFDFTIEKKELDDDMLHRKAYQELSLRSFVSFTFLGRKMLFNVMDVEEDEDEIHVFCEDLNLELLNEKTGPYKATTKMSFEDYCETFTILNFGAITIGHNEVADFERTLEWTGTDTKLKRLISIANQFDAEIEFRTYLNKDSTLKSLIMNVYRKNDGKNNQGVGKRRDDVILQYGDNVDTVKKKTSKQNIKTVFFPTGKKTVDVTTTKPNPKYVAPKTRAVTYSGGGLSYAGRSISKANVQALLTHCTNYKLLPSGVLTQLFVESYWGKSTVGQVDNNWGGMTWTGQTTRPSGVQVTRGMARPAAEGGYYNHYASVADYFKDYTYLLAEQGLYKVKGANNLDTFTKGLFRVGGALYDYAAIGYSKYLYSMKDVRYNVNRLNNKAMDTLDDLFRGKGTVGPAPVVNVAQQTKDALNALTGLKGRLVGSGQCYAIPAWFSYRLGGAGLNGGLGPIRGLIRGGMAAAYIGTDYNWGQYGWKAFTPKSTADFHAGVIVNVKPFAGGPVYTGVYGHTAVVKSISGDTLTILEQNFAGHQYLEERTYSASQYLRVTQTVVWPKELVQGKRVESTATVTVTNTPVVESGNAEPKTITETSQQEKIVTIDPKLYREYKNDKGEVEFYVKNGGVYAPLAAELYPAVLTGEETDDPWLRENIEVETDDQEVLISTALEALKKVCYPELSYDVAAFDDTLNVGDTVRIVDNRFSPTLTLQARVSRQERSFTDKSKNKTKFDNYKALESKISDYLYSREEELAELAKPYDLRLITTNGVLFKNNVGESILTAELWKNNKKYDATFQFKNVDTLLSSGLSYTVVASEISDNFVVSVEAYVGNEFITSSQVTFANIKDGVDGVDGLDGPQGLPGPAGTSSYTHIAYSNASDGSVGFSIDDGLNKSYIGIYVDSVQADSTDPNKYTWTLIKGAKGDQGLPGPVGADGKTPYFHTAYATSPDGKTGFSVSDSAGKSYLGTYTDFVQDDSTDPLKYSWSLIKGEQGPQGPKGDPGPQGPVGATGLQGPKGDQGIQGPVGADGKSSYTHIAYATNSTGTSGFSVSDNVGKTYIGMYVDQIATDSTDPSKYKWNLIKGADGAQGIQGPKGADGLTPYWHTAYANSADGKTGFSVTDSVGKQYIGQYTDYTATDSTDPTKYKWVNMVGSIALGNRNLLASKYLANNVSSQDFTLKAWAQELVSSANLPNILQSGQTYTVSFDAEIVGKSTVATIYSLQVGFAIHSPTNAHPFTTLFLQSSKNNAIQVLNEKGRFELTFVCPNLATDSRLLVYSNRYVDGAASDLDTVKFTNVNFMIGNIASKSWVRPIEDVDDALNSKANDALTQEQLNALAEQANIA</sequence>
<dbReference type="InterPro" id="IPR050149">
    <property type="entry name" value="Collagen_superfamily"/>
</dbReference>
<dbReference type="GO" id="GO:0004040">
    <property type="term" value="F:amidase activity"/>
    <property type="evidence" value="ECO:0007669"/>
    <property type="project" value="InterPro"/>
</dbReference>
<dbReference type="InterPro" id="IPR038765">
    <property type="entry name" value="Papain-like_cys_pep_sf"/>
</dbReference>
<dbReference type="PANTHER" id="PTHR24023:SF1082">
    <property type="entry name" value="COLLAGEN TRIPLE HELIX REPEAT"/>
    <property type="match status" value="1"/>
</dbReference>
<evidence type="ECO:0000313" key="5">
    <source>
        <dbReference type="Proteomes" id="UP000182015"/>
    </source>
</evidence>
<dbReference type="PROSITE" id="PS50911">
    <property type="entry name" value="CHAP"/>
    <property type="match status" value="1"/>
</dbReference>
<dbReference type="PANTHER" id="PTHR24023">
    <property type="entry name" value="COLLAGEN ALPHA"/>
    <property type="match status" value="1"/>
</dbReference>
<dbReference type="Gene3D" id="3.90.1720.60">
    <property type="match status" value="1"/>
</dbReference>
<feature type="domain" description="Peptidase C51" evidence="3">
    <location>
        <begin position="445"/>
        <end position="588"/>
    </location>
</feature>
<keyword evidence="5" id="KW-1185">Reference proteome</keyword>
<comment type="caution">
    <text evidence="4">The sequence shown here is derived from an EMBL/GenBank/DDBJ whole genome shotgun (WGS) entry which is preliminary data.</text>
</comment>
<dbReference type="Pfam" id="PF05257">
    <property type="entry name" value="CHAP"/>
    <property type="match status" value="1"/>
</dbReference>
<dbReference type="SUPFAM" id="SSF54001">
    <property type="entry name" value="Cysteine proteinases"/>
    <property type="match status" value="1"/>
</dbReference>
<feature type="region of interest" description="Disordered" evidence="2">
    <location>
        <begin position="1024"/>
        <end position="1063"/>
    </location>
</feature>
<dbReference type="STRING" id="1856638.A9Q68_09970"/>
<gene>
    <name evidence="4" type="ORF">A9Q68_09970</name>
</gene>
<proteinExistence type="inferred from homology"/>
<dbReference type="InterPro" id="IPR002901">
    <property type="entry name" value="MGlyc_endo_b_GlcNAc-like_dom"/>
</dbReference>
<dbReference type="Gene3D" id="1.20.5.320">
    <property type="entry name" value="6-Phosphogluconate Dehydrogenase, domain 3"/>
    <property type="match status" value="1"/>
</dbReference>
<dbReference type="GO" id="GO:0005615">
    <property type="term" value="C:extracellular space"/>
    <property type="evidence" value="ECO:0007669"/>
    <property type="project" value="TreeGrafter"/>
</dbReference>
<protein>
    <recommendedName>
        <fullName evidence="3">Peptidase C51 domain-containing protein</fullName>
    </recommendedName>
</protein>
<evidence type="ECO:0000313" key="4">
    <source>
        <dbReference type="EMBL" id="OJF71157.1"/>
    </source>
</evidence>
<accession>A0A1L8MK57</accession>
<dbReference type="Proteomes" id="UP000182015">
    <property type="component" value="Unassembled WGS sequence"/>
</dbReference>
<dbReference type="Pfam" id="PF01391">
    <property type="entry name" value="Collagen"/>
    <property type="match status" value="1"/>
</dbReference>
<dbReference type="RefSeq" id="WP_071794572.1">
    <property type="nucleotide sequence ID" value="NZ_LZDD01000004.1"/>
</dbReference>